<keyword evidence="2" id="KW-1185">Reference proteome</keyword>
<accession>A0A929B9N9</accession>
<comment type="caution">
    <text evidence="1">The sequence shown here is derived from an EMBL/GenBank/DDBJ whole genome shotgun (WGS) entry which is preliminary data.</text>
</comment>
<evidence type="ECO:0000313" key="1">
    <source>
        <dbReference type="EMBL" id="MBE9374836.1"/>
    </source>
</evidence>
<dbReference type="RefSeq" id="WP_193928270.1">
    <property type="nucleotide sequence ID" value="NZ_JADEYC010000015.1"/>
</dbReference>
<organism evidence="1 2">
    <name type="scientific">Saccharopolyspora montiporae</name>
    <dbReference type="NCBI Taxonomy" id="2781240"/>
    <lineage>
        <taxon>Bacteria</taxon>
        <taxon>Bacillati</taxon>
        <taxon>Actinomycetota</taxon>
        <taxon>Actinomycetes</taxon>
        <taxon>Pseudonocardiales</taxon>
        <taxon>Pseudonocardiaceae</taxon>
        <taxon>Saccharopolyspora</taxon>
    </lineage>
</organism>
<dbReference type="EMBL" id="JADEYC010000015">
    <property type="protein sequence ID" value="MBE9374836.1"/>
    <property type="molecule type" value="Genomic_DNA"/>
</dbReference>
<sequence>MPAHPVRCNDDGARTIDDTATHRDDAALIWAEATVRDGDTGIAALEHARPVIEAALVKTRSFLLIALDPDDRAIGLTATEPSPAADSRTADLRFRATGPAESVPRY</sequence>
<dbReference type="Proteomes" id="UP000598360">
    <property type="component" value="Unassembled WGS sequence"/>
</dbReference>
<proteinExistence type="predicted"/>
<gene>
    <name evidence="1" type="ORF">IQ251_10320</name>
</gene>
<name>A0A929B9N9_9PSEU</name>
<protein>
    <submittedName>
        <fullName evidence="1">Uncharacterized protein</fullName>
    </submittedName>
</protein>
<dbReference type="AlphaFoldDB" id="A0A929B9N9"/>
<evidence type="ECO:0000313" key="2">
    <source>
        <dbReference type="Proteomes" id="UP000598360"/>
    </source>
</evidence>
<reference evidence="1" key="1">
    <citation type="submission" date="2020-10" db="EMBL/GenBank/DDBJ databases">
        <title>Diversity and distribution of actinomycetes associated with coral in the coast of Hainan.</title>
        <authorList>
            <person name="Li F."/>
        </authorList>
    </citation>
    <scope>NUCLEOTIDE SEQUENCE</scope>
    <source>
        <strain evidence="1">HNM0983</strain>
    </source>
</reference>